<dbReference type="AlphaFoldDB" id="A0A0K1EKM1"/>
<dbReference type="InterPro" id="IPR000719">
    <property type="entry name" value="Prot_kinase_dom"/>
</dbReference>
<feature type="compositionally biased region" description="Basic and acidic residues" evidence="6">
    <location>
        <begin position="382"/>
        <end position="395"/>
    </location>
</feature>
<name>A0A0K1EKM1_CHOCO</name>
<dbReference type="PROSITE" id="PS50011">
    <property type="entry name" value="PROTEIN_KINASE_DOM"/>
    <property type="match status" value="2"/>
</dbReference>
<dbReference type="InterPro" id="IPR017441">
    <property type="entry name" value="Protein_kinase_ATP_BS"/>
</dbReference>
<dbReference type="EMBL" id="CP012159">
    <property type="protein sequence ID" value="AKT41424.1"/>
    <property type="molecule type" value="Genomic_DNA"/>
</dbReference>
<reference evidence="8 9" key="1">
    <citation type="submission" date="2015-07" db="EMBL/GenBank/DDBJ databases">
        <title>Genome analysis of myxobacterium Chondromyces crocatus Cm c5 reveals a high potential for natural compound synthesis and the genetic basis for the loss of fruiting body formation.</title>
        <authorList>
            <person name="Zaburannyi N."/>
            <person name="Bunk B."/>
            <person name="Maier J."/>
            <person name="Overmann J."/>
            <person name="Mueller R."/>
        </authorList>
    </citation>
    <scope>NUCLEOTIDE SEQUENCE [LARGE SCALE GENOMIC DNA]</scope>
    <source>
        <strain evidence="8 9">Cm c5</strain>
    </source>
</reference>
<evidence type="ECO:0000313" key="9">
    <source>
        <dbReference type="Proteomes" id="UP000067626"/>
    </source>
</evidence>
<evidence type="ECO:0000259" key="7">
    <source>
        <dbReference type="PROSITE" id="PS50011"/>
    </source>
</evidence>
<feature type="region of interest" description="Disordered" evidence="6">
    <location>
        <begin position="352"/>
        <end position="407"/>
    </location>
</feature>
<dbReference type="PATRIC" id="fig|52.7.peg.6196"/>
<feature type="region of interest" description="Disordered" evidence="6">
    <location>
        <begin position="1"/>
        <end position="20"/>
    </location>
</feature>
<dbReference type="CDD" id="cd14014">
    <property type="entry name" value="STKc_PknB_like"/>
    <property type="match status" value="2"/>
</dbReference>
<proteinExistence type="predicted"/>
<evidence type="ECO:0000313" key="8">
    <source>
        <dbReference type="EMBL" id="AKT41424.1"/>
    </source>
</evidence>
<keyword evidence="3 8" id="KW-0418">Kinase</keyword>
<dbReference type="KEGG" id="ccro:CMC5_056240"/>
<dbReference type="InterPro" id="IPR011009">
    <property type="entry name" value="Kinase-like_dom_sf"/>
</dbReference>
<gene>
    <name evidence="8" type="ORF">CMC5_056240</name>
</gene>
<evidence type="ECO:0000256" key="3">
    <source>
        <dbReference type="ARBA" id="ARBA00022777"/>
    </source>
</evidence>
<evidence type="ECO:0000256" key="6">
    <source>
        <dbReference type="SAM" id="MobiDB-lite"/>
    </source>
</evidence>
<keyword evidence="1 8" id="KW-0808">Transferase</keyword>
<dbReference type="Pfam" id="PF00069">
    <property type="entry name" value="Pkinase"/>
    <property type="match status" value="2"/>
</dbReference>
<dbReference type="RefSeq" id="WP_050433218.1">
    <property type="nucleotide sequence ID" value="NZ_CP012159.1"/>
</dbReference>
<dbReference type="Gene3D" id="1.10.510.10">
    <property type="entry name" value="Transferase(Phosphotransferase) domain 1"/>
    <property type="match status" value="2"/>
</dbReference>
<evidence type="ECO:0000256" key="2">
    <source>
        <dbReference type="ARBA" id="ARBA00022741"/>
    </source>
</evidence>
<dbReference type="Gene3D" id="3.30.200.20">
    <property type="entry name" value="Phosphorylase Kinase, domain 1"/>
    <property type="match status" value="2"/>
</dbReference>
<feature type="compositionally biased region" description="Polar residues" evidence="6">
    <location>
        <begin position="776"/>
        <end position="788"/>
    </location>
</feature>
<dbReference type="PROSITE" id="PS00108">
    <property type="entry name" value="PROTEIN_KINASE_ST"/>
    <property type="match status" value="1"/>
</dbReference>
<dbReference type="OrthoDB" id="9813021at2"/>
<dbReference type="STRING" id="52.CMC5_056240"/>
<dbReference type="PROSITE" id="PS00107">
    <property type="entry name" value="PROTEIN_KINASE_ATP"/>
    <property type="match status" value="1"/>
</dbReference>
<feature type="domain" description="Protein kinase" evidence="7">
    <location>
        <begin position="416"/>
        <end position="704"/>
    </location>
</feature>
<evidence type="ECO:0000256" key="5">
    <source>
        <dbReference type="PROSITE-ProRule" id="PRU10141"/>
    </source>
</evidence>
<evidence type="ECO:0000256" key="4">
    <source>
        <dbReference type="ARBA" id="ARBA00022840"/>
    </source>
</evidence>
<feature type="compositionally biased region" description="Low complexity" evidence="6">
    <location>
        <begin position="888"/>
        <end position="897"/>
    </location>
</feature>
<accession>A0A0K1EKM1</accession>
<feature type="compositionally biased region" description="Basic and acidic residues" evidence="6">
    <location>
        <begin position="877"/>
        <end position="887"/>
    </location>
</feature>
<protein>
    <submittedName>
        <fullName evidence="8">Protein kinase</fullName>
        <ecNumber evidence="8">2.7.11.1</ecNumber>
    </submittedName>
</protein>
<feature type="binding site" evidence="5">
    <location>
        <position position="445"/>
    </location>
    <ligand>
        <name>ATP</name>
        <dbReference type="ChEBI" id="CHEBI:30616"/>
    </ligand>
</feature>
<dbReference type="SUPFAM" id="SSF56112">
    <property type="entry name" value="Protein kinase-like (PK-like)"/>
    <property type="match status" value="2"/>
</dbReference>
<dbReference type="PANTHER" id="PTHR43289">
    <property type="entry name" value="MITOGEN-ACTIVATED PROTEIN KINASE KINASE KINASE 20-RELATED"/>
    <property type="match status" value="1"/>
</dbReference>
<dbReference type="InterPro" id="IPR008271">
    <property type="entry name" value="Ser/Thr_kinase_AS"/>
</dbReference>
<feature type="compositionally biased region" description="Basic and acidic residues" evidence="6">
    <location>
        <begin position="918"/>
        <end position="930"/>
    </location>
</feature>
<dbReference type="Proteomes" id="UP000067626">
    <property type="component" value="Chromosome"/>
</dbReference>
<keyword evidence="9" id="KW-1185">Reference proteome</keyword>
<dbReference type="PANTHER" id="PTHR43289:SF6">
    <property type="entry name" value="SERINE_THREONINE-PROTEIN KINASE NEKL-3"/>
    <property type="match status" value="1"/>
</dbReference>
<feature type="compositionally biased region" description="Basic residues" evidence="6">
    <location>
        <begin position="942"/>
        <end position="954"/>
    </location>
</feature>
<dbReference type="GO" id="GO:0005524">
    <property type="term" value="F:ATP binding"/>
    <property type="evidence" value="ECO:0007669"/>
    <property type="project" value="UniProtKB-UniRule"/>
</dbReference>
<keyword evidence="2 5" id="KW-0547">Nucleotide-binding</keyword>
<feature type="compositionally biased region" description="Low complexity" evidence="6">
    <location>
        <begin position="855"/>
        <end position="876"/>
    </location>
</feature>
<evidence type="ECO:0000256" key="1">
    <source>
        <dbReference type="ARBA" id="ARBA00022679"/>
    </source>
</evidence>
<feature type="compositionally biased region" description="Polar residues" evidence="6">
    <location>
        <begin position="1"/>
        <end position="18"/>
    </location>
</feature>
<dbReference type="GO" id="GO:0004674">
    <property type="term" value="F:protein serine/threonine kinase activity"/>
    <property type="evidence" value="ECO:0007669"/>
    <property type="project" value="UniProtKB-EC"/>
</dbReference>
<dbReference type="EC" id="2.7.11.1" evidence="8"/>
<dbReference type="SMART" id="SM00220">
    <property type="entry name" value="S_TKc"/>
    <property type="match status" value="2"/>
</dbReference>
<feature type="domain" description="Protein kinase" evidence="7">
    <location>
        <begin position="30"/>
        <end position="307"/>
    </location>
</feature>
<sequence>MATAQPIATSSNAPQRPFNSEELPRRFGRYLLLRRLARGGMGEVFLASTAGFEGAERPVVVKVIRREHAADPSFIARFLDEARVQAQLQHSGVAQILEADIDEESGEPFVVVEHVEGRSLGDVRARAAQVGHQIGWSEAVAIATLIAEGLAHVHERKDAAGRALAIVHRDLSPQNVMVGFAGDVKIIDFGTARGQNRRCHTVAGVVFAKPGYVAPEVANGDPGDARVDLYALGIILWELCAGRRFLQGDAQAHLAAVAQNRTSPPPISASTGAPVELDGLIARLTSFQREERYGSSREAARDLAALLAVAEPLPSGERGIRARAAHFMHALFPGEPGRARREFSEHLADARARGLGRHRPVESGGRPPVAPETSQASAEAEEVPREPMKGRERAAGGHRAGAEAFEAPGSLPGTRYQLLREVGRGAFSVVYEAEHVDLGRRLALKVMLAEHAGSQEIAARFRREARVLSALAHDGLVKVHDFGVATDGRLFCGMDLCEGESLETRLSRERVMDWREAFAMALPVLSTLERVHAEGVVHRDLKPGNVFLLRAIEGGASAVSGQGAAATLGGLRVKLLDFGLATGPDDAAEPGLTPVRSAVAVVGTPEYMAPEQASTGRVDGRADLYALGCMLFEMITGKLPFVASSTVALLEAKTRGSPERVREVAPERQIPRHVDELVMRALARHPSVRFSSAAEMRSALEAALATPARQRTRRRVAGSLVLTAAVALAALAFSGKGSNVVDLGARAASFLPWRAQPAVVFPHDTGSAQEAERATVSETASVETQAGTPVTAEAKTPSGEGPSSPAALAERATPSVDLVEAHPAAVALQGPPTPPPAPKSRPRGASRAERNAQPASRSADAGAATAATSKAATSKKASADRSDKGSAPEEAPSATEATTKREPQQTAALRASADPTEDMVKKVAPERATDADDGASQEEAKRRRKRKSRRAKAD</sequence>
<feature type="region of interest" description="Disordered" evidence="6">
    <location>
        <begin position="765"/>
        <end position="954"/>
    </location>
</feature>
<dbReference type="InterPro" id="IPR008266">
    <property type="entry name" value="Tyr_kinase_AS"/>
</dbReference>
<keyword evidence="4 5" id="KW-0067">ATP-binding</keyword>
<dbReference type="PROSITE" id="PS00109">
    <property type="entry name" value="PROTEIN_KINASE_TYR"/>
    <property type="match status" value="1"/>
</dbReference>
<organism evidence="8 9">
    <name type="scientific">Chondromyces crocatus</name>
    <dbReference type="NCBI Taxonomy" id="52"/>
    <lineage>
        <taxon>Bacteria</taxon>
        <taxon>Pseudomonadati</taxon>
        <taxon>Myxococcota</taxon>
        <taxon>Polyangia</taxon>
        <taxon>Polyangiales</taxon>
        <taxon>Polyangiaceae</taxon>
        <taxon>Chondromyces</taxon>
    </lineage>
</organism>